<proteinExistence type="inferred from homology"/>
<organism evidence="8 9">
    <name type="scientific">Asticcacaulis excentricus</name>
    <dbReference type="NCBI Taxonomy" id="78587"/>
    <lineage>
        <taxon>Bacteria</taxon>
        <taxon>Pseudomonadati</taxon>
        <taxon>Pseudomonadota</taxon>
        <taxon>Alphaproteobacteria</taxon>
        <taxon>Caulobacterales</taxon>
        <taxon>Caulobacteraceae</taxon>
        <taxon>Asticcacaulis</taxon>
    </lineage>
</organism>
<dbReference type="GO" id="GO:0009636">
    <property type="term" value="P:response to toxic substance"/>
    <property type="evidence" value="ECO:0007669"/>
    <property type="project" value="InterPro"/>
</dbReference>
<name>A0A3G9G0D4_9CAUL</name>
<keyword evidence="5" id="KW-0564">Palmitate</keyword>
<evidence type="ECO:0000313" key="9">
    <source>
        <dbReference type="Proteomes" id="UP000278756"/>
    </source>
</evidence>
<gene>
    <name evidence="8" type="ORF">EM6_1377</name>
</gene>
<evidence type="ECO:0000256" key="1">
    <source>
        <dbReference type="ARBA" id="ARBA00010296"/>
    </source>
</evidence>
<dbReference type="RefSeq" id="WP_013479491.1">
    <property type="nucleotide sequence ID" value="NZ_AP018827.1"/>
</dbReference>
<dbReference type="EMBL" id="AP018827">
    <property type="protein sequence ID" value="BBF80792.1"/>
    <property type="molecule type" value="Genomic_DNA"/>
</dbReference>
<reference evidence="9" key="2">
    <citation type="journal article" date="2017" name="Plant Physiol. Biochem.">
        <title>Differential oxidative and antioxidative response of duckweed Lemna minor toward plant growth promoting/inhibiting bacteria.</title>
        <authorList>
            <person name="Ishizawa H."/>
            <person name="Kuroda M."/>
            <person name="Morikawa M."/>
            <person name="Ike M."/>
        </authorList>
    </citation>
    <scope>NUCLEOTIDE SEQUENCE [LARGE SCALE GENOMIC DNA]</scope>
    <source>
        <strain evidence="9">M6</strain>
    </source>
</reference>
<dbReference type="InterPro" id="IPR012556">
    <property type="entry name" value="Entericidin"/>
</dbReference>
<dbReference type="Pfam" id="PF08085">
    <property type="entry name" value="Entericidin"/>
    <property type="match status" value="1"/>
</dbReference>
<evidence type="ECO:0000256" key="7">
    <source>
        <dbReference type="SAM" id="SignalP"/>
    </source>
</evidence>
<dbReference type="PROSITE" id="PS51257">
    <property type="entry name" value="PROKAR_LIPOPROTEIN"/>
    <property type="match status" value="1"/>
</dbReference>
<dbReference type="OrthoDB" id="7363288at2"/>
<comment type="similarity">
    <text evidence="1">Belongs to the EcnA/EcnB lipoprotein family.</text>
</comment>
<evidence type="ECO:0000256" key="2">
    <source>
        <dbReference type="ARBA" id="ARBA00022475"/>
    </source>
</evidence>
<reference evidence="9" key="1">
    <citation type="journal article" date="2017" name="Biotechnol. Biofuels">
        <title>Evaluation of environmental bacterial communities as a factor affecting the growth of duckweed Lemna minor.</title>
        <authorList>
            <person name="Ishizawa H."/>
            <person name="Kuroda M."/>
            <person name="Morikawa M."/>
            <person name="Ike M."/>
        </authorList>
    </citation>
    <scope>NUCLEOTIDE SEQUENCE [LARGE SCALE GENOMIC DNA]</scope>
    <source>
        <strain evidence="9">M6</strain>
    </source>
</reference>
<keyword evidence="4" id="KW-0472">Membrane</keyword>
<evidence type="ECO:0000256" key="6">
    <source>
        <dbReference type="ARBA" id="ARBA00023288"/>
    </source>
</evidence>
<evidence type="ECO:0008006" key="10">
    <source>
        <dbReference type="Google" id="ProtNLM"/>
    </source>
</evidence>
<sequence length="51" mass="4956">MTNKIAKMIVIAGVALAAVPALSACNTIEGAGKDVQAGGEAVSDAAKDAKN</sequence>
<keyword evidence="2" id="KW-1003">Cell membrane</keyword>
<dbReference type="GO" id="GO:0016020">
    <property type="term" value="C:membrane"/>
    <property type="evidence" value="ECO:0007669"/>
    <property type="project" value="InterPro"/>
</dbReference>
<keyword evidence="3 7" id="KW-0732">Signal</keyword>
<protein>
    <recommendedName>
        <fullName evidence="10">Entericidin EcnAB</fullName>
    </recommendedName>
</protein>
<evidence type="ECO:0000256" key="3">
    <source>
        <dbReference type="ARBA" id="ARBA00022729"/>
    </source>
</evidence>
<dbReference type="Proteomes" id="UP000278756">
    <property type="component" value="Chromosome 1"/>
</dbReference>
<evidence type="ECO:0000256" key="5">
    <source>
        <dbReference type="ARBA" id="ARBA00023139"/>
    </source>
</evidence>
<dbReference type="AlphaFoldDB" id="A0A3G9G0D4"/>
<accession>A0A3G9G0D4</accession>
<evidence type="ECO:0000313" key="8">
    <source>
        <dbReference type="EMBL" id="BBF80792.1"/>
    </source>
</evidence>
<keyword evidence="6" id="KW-0449">Lipoprotein</keyword>
<feature type="signal peptide" evidence="7">
    <location>
        <begin position="1"/>
        <end position="23"/>
    </location>
</feature>
<feature type="chain" id="PRO_5018312757" description="Entericidin EcnAB" evidence="7">
    <location>
        <begin position="24"/>
        <end position="51"/>
    </location>
</feature>
<evidence type="ECO:0000256" key="4">
    <source>
        <dbReference type="ARBA" id="ARBA00023136"/>
    </source>
</evidence>